<sequence length="165" mass="17642">MRKLLGLTCAAAIAFGAVLAGAASASADPGDRGRGPGRAPQANVQISGIQYDAPGRDSRANSSLNGEWISIVNNGRRAVNLRGYTIKDRANHVFRFNNNTWLGGGERIRVHTGFGRANDNQAFWGSRTHIWNNEGDVATLSGPRGARLDTCAYRGSVRGNGFVRC</sequence>
<feature type="domain" description="LTD" evidence="2">
    <location>
        <begin position="37"/>
        <end position="158"/>
    </location>
</feature>
<dbReference type="EMBL" id="BONE01000022">
    <property type="protein sequence ID" value="GIF73601.1"/>
    <property type="molecule type" value="Genomic_DNA"/>
</dbReference>
<accession>A0ABQ4CQM7</accession>
<dbReference type="Gene3D" id="2.60.40.1260">
    <property type="entry name" value="Lamin Tail domain"/>
    <property type="match status" value="1"/>
</dbReference>
<keyword evidence="1" id="KW-0732">Signal</keyword>
<dbReference type="InterPro" id="IPR001322">
    <property type="entry name" value="Lamin_tail_dom"/>
</dbReference>
<dbReference type="Proteomes" id="UP000604117">
    <property type="component" value="Unassembled WGS sequence"/>
</dbReference>
<evidence type="ECO:0000313" key="4">
    <source>
        <dbReference type="Proteomes" id="UP000604117"/>
    </source>
</evidence>
<evidence type="ECO:0000313" key="3">
    <source>
        <dbReference type="EMBL" id="GIF73601.1"/>
    </source>
</evidence>
<gene>
    <name evidence="3" type="ORF">Asi02nite_31190</name>
</gene>
<name>A0ABQ4CQM7_9ACTN</name>
<dbReference type="PROSITE" id="PS51841">
    <property type="entry name" value="LTD"/>
    <property type="match status" value="1"/>
</dbReference>
<feature type="chain" id="PRO_5045792910" description="LTD domain-containing protein" evidence="1">
    <location>
        <begin position="28"/>
        <end position="165"/>
    </location>
</feature>
<reference evidence="3 4" key="1">
    <citation type="submission" date="2021-01" db="EMBL/GenBank/DDBJ databases">
        <title>Whole genome shotgun sequence of Asanoa siamensis NBRC 107932.</title>
        <authorList>
            <person name="Komaki H."/>
            <person name="Tamura T."/>
        </authorList>
    </citation>
    <scope>NUCLEOTIDE SEQUENCE [LARGE SCALE GENOMIC DNA]</scope>
    <source>
        <strain evidence="3 4">NBRC 107932</strain>
    </source>
</reference>
<dbReference type="Pfam" id="PF00932">
    <property type="entry name" value="LTD"/>
    <property type="match status" value="1"/>
</dbReference>
<organism evidence="3 4">
    <name type="scientific">Asanoa siamensis</name>
    <dbReference type="NCBI Taxonomy" id="926357"/>
    <lineage>
        <taxon>Bacteria</taxon>
        <taxon>Bacillati</taxon>
        <taxon>Actinomycetota</taxon>
        <taxon>Actinomycetes</taxon>
        <taxon>Micromonosporales</taxon>
        <taxon>Micromonosporaceae</taxon>
        <taxon>Asanoa</taxon>
    </lineage>
</organism>
<evidence type="ECO:0000259" key="2">
    <source>
        <dbReference type="PROSITE" id="PS51841"/>
    </source>
</evidence>
<keyword evidence="4" id="KW-1185">Reference proteome</keyword>
<dbReference type="InterPro" id="IPR036415">
    <property type="entry name" value="Lamin_tail_dom_sf"/>
</dbReference>
<dbReference type="SUPFAM" id="SSF74853">
    <property type="entry name" value="Lamin A/C globular tail domain"/>
    <property type="match status" value="1"/>
</dbReference>
<dbReference type="RefSeq" id="WP_203713582.1">
    <property type="nucleotide sequence ID" value="NZ_BONE01000022.1"/>
</dbReference>
<protein>
    <recommendedName>
        <fullName evidence="2">LTD domain-containing protein</fullName>
    </recommendedName>
</protein>
<proteinExistence type="predicted"/>
<feature type="signal peptide" evidence="1">
    <location>
        <begin position="1"/>
        <end position="27"/>
    </location>
</feature>
<comment type="caution">
    <text evidence="3">The sequence shown here is derived from an EMBL/GenBank/DDBJ whole genome shotgun (WGS) entry which is preliminary data.</text>
</comment>
<evidence type="ECO:0000256" key="1">
    <source>
        <dbReference type="SAM" id="SignalP"/>
    </source>
</evidence>